<accession>A0A0D7E967</accession>
<proteinExistence type="predicted"/>
<comment type="caution">
    <text evidence="2">The sequence shown here is derived from an EMBL/GenBank/DDBJ whole genome shotgun (WGS) entry which is preliminary data.</text>
</comment>
<reference evidence="2 3" key="1">
    <citation type="submission" date="2014-11" db="EMBL/GenBank/DDBJ databases">
        <title>Genomics and ecophysiology of heterotrophic nitrogen fixing bacteria isolated from estuarine surface water.</title>
        <authorList>
            <person name="Bentzon-Tilia M."/>
            <person name="Severin I."/>
            <person name="Hansen L.H."/>
            <person name="Riemann L."/>
        </authorList>
    </citation>
    <scope>NUCLEOTIDE SEQUENCE [LARGE SCALE GENOMIC DNA]</scope>
    <source>
        <strain evidence="2 3">BAL361</strain>
    </source>
</reference>
<gene>
    <name evidence="2" type="ORF">LO50_10780</name>
</gene>
<evidence type="ECO:0000256" key="1">
    <source>
        <dbReference type="SAM" id="MobiDB-lite"/>
    </source>
</evidence>
<dbReference type="PATRIC" id="fig|316.110.peg.4776"/>
<dbReference type="RefSeq" id="WP_044314985.1">
    <property type="nucleotide sequence ID" value="NZ_JXXD01000093.1"/>
</dbReference>
<feature type="region of interest" description="Disordered" evidence="1">
    <location>
        <begin position="199"/>
        <end position="224"/>
    </location>
</feature>
<organism evidence="2 3">
    <name type="scientific">Stutzerimonas stutzeri</name>
    <name type="common">Pseudomonas stutzeri</name>
    <dbReference type="NCBI Taxonomy" id="316"/>
    <lineage>
        <taxon>Bacteria</taxon>
        <taxon>Pseudomonadati</taxon>
        <taxon>Pseudomonadota</taxon>
        <taxon>Gammaproteobacteria</taxon>
        <taxon>Pseudomonadales</taxon>
        <taxon>Pseudomonadaceae</taxon>
        <taxon>Stutzerimonas</taxon>
    </lineage>
</organism>
<dbReference type="Proteomes" id="UP000032439">
    <property type="component" value="Unassembled WGS sequence"/>
</dbReference>
<protein>
    <recommendedName>
        <fullName evidence="4">DUF1845 domain-containing protein</fullName>
    </recommendedName>
</protein>
<name>A0A0D7E967_STUST</name>
<evidence type="ECO:0008006" key="4">
    <source>
        <dbReference type="Google" id="ProtNLM"/>
    </source>
</evidence>
<dbReference type="AlphaFoldDB" id="A0A0D7E967"/>
<dbReference type="EMBL" id="JXXD01000093">
    <property type="protein sequence ID" value="KIZ36102.1"/>
    <property type="molecule type" value="Genomic_DNA"/>
</dbReference>
<evidence type="ECO:0000313" key="2">
    <source>
        <dbReference type="EMBL" id="KIZ36102.1"/>
    </source>
</evidence>
<evidence type="ECO:0000313" key="3">
    <source>
        <dbReference type="Proteomes" id="UP000032439"/>
    </source>
</evidence>
<sequence>MAFTPIAKRAPYSTAIMRQTITFKTQEAKNYIGTWLNNVSLALFTLDVISRKRLARLNMSTKQHKAATKALNKLFADFEKEIKDDSARLEAVLKAQRITDRAEYNNPRSTQVEITTPELKRAVDLLLAFDNLIILVDTVWLMGIMETDEANQFRQLKSRQLKGLFVNIYKLSQTAKKSAYDQEDQEVLAEIAVEEKKHEITDAPSELPDTAVEEAVETKAEAVA</sequence>